<dbReference type="Proteomes" id="UP001172680">
    <property type="component" value="Unassembled WGS sequence"/>
</dbReference>
<evidence type="ECO:0000313" key="2">
    <source>
        <dbReference type="Proteomes" id="UP001172680"/>
    </source>
</evidence>
<proteinExistence type="predicted"/>
<name>A0ACC2ZH21_9PEZI</name>
<sequence>MKSLFAFLSGNPKNKHHPPINSAQQQQRTPIGTPIDPTPPSAAHLIGLPARLSYLNTSFVPHLLPSANTGESSNSSIASTSRAHLRHLEGTLATQTTLVRGLFAELDELRLLLERKSSQIEELVEGLKMSHRLQKEAYQRERESLRWCEGVQVRKGWKKGGWLGCWKRLGGRRGKGKGKGRLEGPTGGLEGAQSGGDEMAEGALDGESLSREEFEEVVKRMSKNVGELRKGVANTKRRLEGCVGIPETECEGDGLRAR</sequence>
<comment type="caution">
    <text evidence="1">The sequence shown here is derived from an EMBL/GenBank/DDBJ whole genome shotgun (WGS) entry which is preliminary data.</text>
</comment>
<evidence type="ECO:0000313" key="1">
    <source>
        <dbReference type="EMBL" id="KAJ9646565.1"/>
    </source>
</evidence>
<protein>
    <submittedName>
        <fullName evidence="1">Uncharacterized protein</fullName>
    </submittedName>
</protein>
<reference evidence="1" key="1">
    <citation type="submission" date="2022-10" db="EMBL/GenBank/DDBJ databases">
        <title>Culturing micro-colonial fungi from biological soil crusts in the Mojave desert and describing Neophaeococcomyces mojavensis, and introducing the new genera and species Taxawa tesnikishii.</title>
        <authorList>
            <person name="Kurbessoian T."/>
            <person name="Stajich J.E."/>
        </authorList>
    </citation>
    <scope>NUCLEOTIDE SEQUENCE</scope>
    <source>
        <strain evidence="1">JES_115</strain>
    </source>
</reference>
<accession>A0ACC2ZH21</accession>
<dbReference type="EMBL" id="JAPDRP010000006">
    <property type="protein sequence ID" value="KAJ9646565.1"/>
    <property type="molecule type" value="Genomic_DNA"/>
</dbReference>
<keyword evidence="2" id="KW-1185">Reference proteome</keyword>
<organism evidence="1 2">
    <name type="scientific">Coniosporium tulheliwenetii</name>
    <dbReference type="NCBI Taxonomy" id="3383036"/>
    <lineage>
        <taxon>Eukaryota</taxon>
        <taxon>Fungi</taxon>
        <taxon>Dikarya</taxon>
        <taxon>Ascomycota</taxon>
        <taxon>Pezizomycotina</taxon>
        <taxon>Dothideomycetes</taxon>
        <taxon>Dothideomycetes incertae sedis</taxon>
        <taxon>Coniosporium</taxon>
    </lineage>
</organism>
<gene>
    <name evidence="1" type="ORF">H2199_002614</name>
</gene>